<gene>
    <name evidence="2" type="ORF">BQ2448_6978</name>
</gene>
<dbReference type="AlphaFoldDB" id="A0A238FM03"/>
<proteinExistence type="predicted"/>
<keyword evidence="3" id="KW-1185">Reference proteome</keyword>
<organism evidence="2 3">
    <name type="scientific">Microbotryum intermedium</name>
    <dbReference type="NCBI Taxonomy" id="269621"/>
    <lineage>
        <taxon>Eukaryota</taxon>
        <taxon>Fungi</taxon>
        <taxon>Dikarya</taxon>
        <taxon>Basidiomycota</taxon>
        <taxon>Pucciniomycotina</taxon>
        <taxon>Microbotryomycetes</taxon>
        <taxon>Microbotryales</taxon>
        <taxon>Microbotryaceae</taxon>
        <taxon>Microbotryum</taxon>
    </lineage>
</organism>
<protein>
    <submittedName>
        <fullName evidence="2">BQ2448_6978 protein</fullName>
    </submittedName>
</protein>
<dbReference type="Pfam" id="PF05486">
    <property type="entry name" value="SRP9-21"/>
    <property type="match status" value="1"/>
</dbReference>
<dbReference type="STRING" id="269621.A0A238FM03"/>
<dbReference type="InterPro" id="IPR039914">
    <property type="entry name" value="SRP9-like"/>
</dbReference>
<dbReference type="GO" id="GO:0008312">
    <property type="term" value="F:7S RNA binding"/>
    <property type="evidence" value="ECO:0007669"/>
    <property type="project" value="InterPro"/>
</dbReference>
<dbReference type="InterPro" id="IPR009018">
    <property type="entry name" value="Signal_recog_particle_SRP9/14"/>
</dbReference>
<sequence>MVNTALFTNAPAEPRPVPALTAVVYHTEWNSFTQASHQTRYTIRWRHDLGILVLKVTDDVQCIKFKTRSGAFINRFEAFNLAMQTKMHGSEPPASVEAFPVAARDTPSNGAVQQLEVDAIGRLGTKTCWQSPAIASHPCGRL</sequence>
<name>A0A238FM03_9BASI</name>
<dbReference type="PANTHER" id="PTHR12834:SF12">
    <property type="entry name" value="SIGNAL RECOGNITION PARTICLE 9 KDA PROTEIN"/>
    <property type="match status" value="1"/>
</dbReference>
<evidence type="ECO:0000259" key="1">
    <source>
        <dbReference type="Pfam" id="PF05486"/>
    </source>
</evidence>
<dbReference type="Proteomes" id="UP000198372">
    <property type="component" value="Unassembled WGS sequence"/>
</dbReference>
<dbReference type="Gene3D" id="3.30.720.10">
    <property type="entry name" value="Signal recognition particle alu RNA binding heterodimer, srp9/1"/>
    <property type="match status" value="1"/>
</dbReference>
<dbReference type="InterPro" id="IPR039432">
    <property type="entry name" value="SRP9_dom"/>
</dbReference>
<dbReference type="GO" id="GO:0006614">
    <property type="term" value="P:SRP-dependent cotranslational protein targeting to membrane"/>
    <property type="evidence" value="ECO:0007669"/>
    <property type="project" value="InterPro"/>
</dbReference>
<dbReference type="OrthoDB" id="360923at2759"/>
<dbReference type="PANTHER" id="PTHR12834">
    <property type="entry name" value="SIGNAL RECOGNITION PARTICLE 9 KDA PROTEIN"/>
    <property type="match status" value="1"/>
</dbReference>
<reference evidence="3" key="1">
    <citation type="submission" date="2016-09" db="EMBL/GenBank/DDBJ databases">
        <authorList>
            <person name="Jeantristanb JTB J.-T."/>
            <person name="Ricardo R."/>
        </authorList>
    </citation>
    <scope>NUCLEOTIDE SEQUENCE [LARGE SCALE GENOMIC DNA]</scope>
</reference>
<dbReference type="EMBL" id="FMSP01000017">
    <property type="protein sequence ID" value="SCV73053.1"/>
    <property type="molecule type" value="Genomic_DNA"/>
</dbReference>
<dbReference type="GO" id="GO:0005786">
    <property type="term" value="C:signal recognition particle, endoplasmic reticulum targeting"/>
    <property type="evidence" value="ECO:0007669"/>
    <property type="project" value="TreeGrafter"/>
</dbReference>
<feature type="domain" description="SRP9" evidence="1">
    <location>
        <begin position="34"/>
        <end position="83"/>
    </location>
</feature>
<evidence type="ECO:0000313" key="2">
    <source>
        <dbReference type="EMBL" id="SCV73053.1"/>
    </source>
</evidence>
<evidence type="ECO:0000313" key="3">
    <source>
        <dbReference type="Proteomes" id="UP000198372"/>
    </source>
</evidence>
<accession>A0A238FM03</accession>
<dbReference type="SUPFAM" id="SSF54762">
    <property type="entry name" value="Signal recognition particle alu RNA binding heterodimer, SRP9/14"/>
    <property type="match status" value="1"/>
</dbReference>